<name>A0A412PIA4_9FIRM</name>
<dbReference type="Pfam" id="PF13732">
    <property type="entry name" value="DrrA1-3_C"/>
    <property type="match status" value="1"/>
</dbReference>
<dbReference type="PANTHER" id="PTHR42711">
    <property type="entry name" value="ABC TRANSPORTER ATP-BINDING PROTEIN"/>
    <property type="match status" value="1"/>
</dbReference>
<dbReference type="EMBL" id="QRWX01000001">
    <property type="protein sequence ID" value="RGT57905.1"/>
    <property type="molecule type" value="Genomic_DNA"/>
</dbReference>
<dbReference type="AlphaFoldDB" id="A0A412PIA4"/>
<evidence type="ECO:0000256" key="2">
    <source>
        <dbReference type="ARBA" id="ARBA00022448"/>
    </source>
</evidence>
<evidence type="ECO:0000313" key="7">
    <source>
        <dbReference type="Proteomes" id="UP000284731"/>
    </source>
</evidence>
<accession>A0A412PIA4</accession>
<dbReference type="InterPro" id="IPR025302">
    <property type="entry name" value="DrrA1/2-like_C"/>
</dbReference>
<dbReference type="InterPro" id="IPR027417">
    <property type="entry name" value="P-loop_NTPase"/>
</dbReference>
<dbReference type="SUPFAM" id="SSF52540">
    <property type="entry name" value="P-loop containing nucleoside triphosphate hydrolases"/>
    <property type="match status" value="1"/>
</dbReference>
<evidence type="ECO:0000313" key="6">
    <source>
        <dbReference type="EMBL" id="RGT57905.1"/>
    </source>
</evidence>
<dbReference type="Proteomes" id="UP000284731">
    <property type="component" value="Unassembled WGS sequence"/>
</dbReference>
<dbReference type="InterPro" id="IPR003593">
    <property type="entry name" value="AAA+_ATPase"/>
</dbReference>
<keyword evidence="2" id="KW-0813">Transport</keyword>
<comment type="caution">
    <text evidence="6">The sequence shown here is derived from an EMBL/GenBank/DDBJ whole genome shotgun (WGS) entry which is preliminary data.</text>
</comment>
<evidence type="ECO:0000256" key="4">
    <source>
        <dbReference type="ARBA" id="ARBA00022840"/>
    </source>
</evidence>
<dbReference type="Pfam" id="PF00005">
    <property type="entry name" value="ABC_tran"/>
    <property type="match status" value="1"/>
</dbReference>
<feature type="domain" description="ABC transporter" evidence="5">
    <location>
        <begin position="8"/>
        <end position="234"/>
    </location>
</feature>
<organism evidence="6 7">
    <name type="scientific">Solobacterium moorei</name>
    <dbReference type="NCBI Taxonomy" id="102148"/>
    <lineage>
        <taxon>Bacteria</taxon>
        <taxon>Bacillati</taxon>
        <taxon>Bacillota</taxon>
        <taxon>Erysipelotrichia</taxon>
        <taxon>Erysipelotrichales</taxon>
        <taxon>Erysipelotrichaceae</taxon>
        <taxon>Solobacterium</taxon>
    </lineage>
</organism>
<reference evidence="6 7" key="1">
    <citation type="submission" date="2018-08" db="EMBL/GenBank/DDBJ databases">
        <title>A genome reference for cultivated species of the human gut microbiota.</title>
        <authorList>
            <person name="Zou Y."/>
            <person name="Xue W."/>
            <person name="Luo G."/>
        </authorList>
    </citation>
    <scope>NUCLEOTIDE SEQUENCE [LARGE SCALE GENOMIC DNA]</scope>
    <source>
        <strain evidence="6 7">AF18-46</strain>
    </source>
</reference>
<evidence type="ECO:0000256" key="1">
    <source>
        <dbReference type="ARBA" id="ARBA00005417"/>
    </source>
</evidence>
<dbReference type="InterPro" id="IPR050763">
    <property type="entry name" value="ABC_transporter_ATP-binding"/>
</dbReference>
<dbReference type="Gene3D" id="3.40.50.300">
    <property type="entry name" value="P-loop containing nucleotide triphosphate hydrolases"/>
    <property type="match status" value="1"/>
</dbReference>
<dbReference type="GO" id="GO:0005524">
    <property type="term" value="F:ATP binding"/>
    <property type="evidence" value="ECO:0007669"/>
    <property type="project" value="UniProtKB-KW"/>
</dbReference>
<dbReference type="PANTHER" id="PTHR42711:SF5">
    <property type="entry name" value="ABC TRANSPORTER ATP-BINDING PROTEIN NATA"/>
    <property type="match status" value="1"/>
</dbReference>
<evidence type="ECO:0000259" key="5">
    <source>
        <dbReference type="PROSITE" id="PS50893"/>
    </source>
</evidence>
<proteinExistence type="inferred from homology"/>
<dbReference type="InterPro" id="IPR017871">
    <property type="entry name" value="ABC_transporter-like_CS"/>
</dbReference>
<protein>
    <submittedName>
        <fullName evidence="6">ATP-binding cassette domain-containing protein</fullName>
    </submittedName>
</protein>
<dbReference type="PROSITE" id="PS50893">
    <property type="entry name" value="ABC_TRANSPORTER_2"/>
    <property type="match status" value="1"/>
</dbReference>
<dbReference type="PROSITE" id="PS00211">
    <property type="entry name" value="ABC_TRANSPORTER_1"/>
    <property type="match status" value="1"/>
</dbReference>
<keyword evidence="4 6" id="KW-0067">ATP-binding</keyword>
<dbReference type="InterPro" id="IPR003439">
    <property type="entry name" value="ABC_transporter-like_ATP-bd"/>
</dbReference>
<keyword evidence="3" id="KW-0547">Nucleotide-binding</keyword>
<gene>
    <name evidence="6" type="ORF">DWX20_02320</name>
</gene>
<sequence>MKGVFMILEVKGIRKTFDKTEILHGISFTVQSGKAMGFLGRNGAGKTTTFRCLMNVFKQTEGEFLLDGKSFDVNQNHIGYLPEERGMYAKVSLKDQLAYFAKLKGADNKKAAEEAEYWIDYFGLKEYTNKKLETLSKGNQQKIQIAQAFINDPAIIILDEPFSGLDPVNAQIFKDAIKEAVAKGKLVIFSSHQMAYVEEMCDEITLIDHGNIIISGDLEEIKKKEGQDKLVLRVNPEDTAVVEDVLQNKFGLEFHIVDGEYLITKNTEHTSNEILKELLNHVREVVSFGQYRPSLQDIFVNKVGGETNA</sequence>
<comment type="similarity">
    <text evidence="1">Belongs to the ABC transporter superfamily.</text>
</comment>
<dbReference type="GO" id="GO:0016887">
    <property type="term" value="F:ATP hydrolysis activity"/>
    <property type="evidence" value="ECO:0007669"/>
    <property type="project" value="InterPro"/>
</dbReference>
<dbReference type="SMART" id="SM00382">
    <property type="entry name" value="AAA"/>
    <property type="match status" value="1"/>
</dbReference>
<evidence type="ECO:0000256" key="3">
    <source>
        <dbReference type="ARBA" id="ARBA00022741"/>
    </source>
</evidence>